<protein>
    <submittedName>
        <fullName evidence="1">Uncharacterized protein</fullName>
    </submittedName>
</protein>
<organism evidence="1">
    <name type="scientific">uncultured Rubrobacteraceae bacterium</name>
    <dbReference type="NCBI Taxonomy" id="349277"/>
    <lineage>
        <taxon>Bacteria</taxon>
        <taxon>Bacillati</taxon>
        <taxon>Actinomycetota</taxon>
        <taxon>Rubrobacteria</taxon>
        <taxon>Rubrobacterales</taxon>
        <taxon>Rubrobacteraceae</taxon>
        <taxon>environmental samples</taxon>
    </lineage>
</organism>
<dbReference type="AlphaFoldDB" id="A0A6J4QT25"/>
<name>A0A6J4QT25_9ACTN</name>
<accession>A0A6J4QT25</accession>
<sequence>MVFVALEEDGSRVYLTLPALLLRLSASPVSVERLFVTSEVLGRGFGRPCLRSPPICRGDRD</sequence>
<evidence type="ECO:0000313" key="1">
    <source>
        <dbReference type="EMBL" id="CAA9454096.1"/>
    </source>
</evidence>
<reference evidence="1" key="1">
    <citation type="submission" date="2020-02" db="EMBL/GenBank/DDBJ databases">
        <authorList>
            <person name="Meier V. D."/>
        </authorList>
    </citation>
    <scope>NUCLEOTIDE SEQUENCE</scope>
    <source>
        <strain evidence="1">AVDCRST_MAG14</strain>
    </source>
</reference>
<gene>
    <name evidence="1" type="ORF">AVDCRST_MAG14-1328</name>
</gene>
<proteinExistence type="predicted"/>
<dbReference type="EMBL" id="CADCVG010000055">
    <property type="protein sequence ID" value="CAA9454096.1"/>
    <property type="molecule type" value="Genomic_DNA"/>
</dbReference>